<dbReference type="InterPro" id="IPR040193">
    <property type="entry name" value="EFHC1/EFHC2/EFHB"/>
</dbReference>
<dbReference type="GO" id="GO:0005929">
    <property type="term" value="C:cilium"/>
    <property type="evidence" value="ECO:0007669"/>
    <property type="project" value="UniProtKB-SubCell"/>
</dbReference>
<dbReference type="PANTHER" id="PTHR12086:SF11">
    <property type="entry name" value="EF-HAND DOMAIN-CONTAINING FAMILY MEMBER C2"/>
    <property type="match status" value="1"/>
</dbReference>
<feature type="domain" description="DM10" evidence="10">
    <location>
        <begin position="133"/>
        <end position="239"/>
    </location>
</feature>
<dbReference type="Gene3D" id="2.30.29.170">
    <property type="match status" value="3"/>
</dbReference>
<evidence type="ECO:0000256" key="8">
    <source>
        <dbReference type="ARBA" id="ARBA00039880"/>
    </source>
</evidence>
<dbReference type="RefSeq" id="XP_011772031.1">
    <property type="nucleotide sequence ID" value="XM_011773729.1"/>
</dbReference>
<comment type="subcellular location">
    <subcellularLocation>
        <location evidence="1">Cell projection</location>
        <location evidence="1">Cilium</location>
    </subcellularLocation>
    <subcellularLocation>
        <location evidence="2">Cytoplasm</location>
        <location evidence="2">Cytoskeleton</location>
    </subcellularLocation>
</comment>
<evidence type="ECO:0000256" key="7">
    <source>
        <dbReference type="ARBA" id="ARBA00035003"/>
    </source>
</evidence>
<comment type="function">
    <text evidence="7">Microtubule inner protein (MIP) part of the dynein-decorated doublet microtubules (DMTs) in cilia axoneme, which is required for motile cilia beating.</text>
</comment>
<dbReference type="Pfam" id="PF06565">
    <property type="entry name" value="DM10_dom"/>
    <property type="match status" value="3"/>
</dbReference>
<dbReference type="SUPFAM" id="SSF47473">
    <property type="entry name" value="EF-hand"/>
    <property type="match status" value="1"/>
</dbReference>
<dbReference type="GeneID" id="23859471"/>
<keyword evidence="6" id="KW-0966">Cell projection</keyword>
<evidence type="ECO:0007829" key="13">
    <source>
        <dbReference type="PDB" id="9E2G"/>
    </source>
</evidence>
<accession>C9ZJX4</accession>
<evidence type="ECO:0000313" key="11">
    <source>
        <dbReference type="EMBL" id="CBH09738.1"/>
    </source>
</evidence>
<evidence type="ECO:0000259" key="10">
    <source>
        <dbReference type="PROSITE" id="PS51336"/>
    </source>
</evidence>
<dbReference type="InterPro" id="IPR006602">
    <property type="entry name" value="DM10_dom"/>
</dbReference>
<dbReference type="EMBL" id="FN554966">
    <property type="protein sequence ID" value="CBH09738.1"/>
    <property type="molecule type" value="Genomic_DNA"/>
</dbReference>
<dbReference type="KEGG" id="tbg:TbgDal_III770"/>
<dbReference type="AlphaFoldDB" id="C9ZJX4"/>
<evidence type="ECO:0000256" key="1">
    <source>
        <dbReference type="ARBA" id="ARBA00004138"/>
    </source>
</evidence>
<dbReference type="PDB" id="9E2G">
    <property type="method" value="EM"/>
    <property type="resolution" value="2.80 A"/>
    <property type="chains" value="0G=30-808"/>
</dbReference>
<evidence type="ECO:0000256" key="2">
    <source>
        <dbReference type="ARBA" id="ARBA00004245"/>
    </source>
</evidence>
<feature type="domain" description="DM10" evidence="10">
    <location>
        <begin position="309"/>
        <end position="428"/>
    </location>
</feature>
<evidence type="ECO:0000256" key="4">
    <source>
        <dbReference type="ARBA" id="ARBA00022737"/>
    </source>
</evidence>
<gene>
    <name evidence="11" type="ORF">TbgDal_III770</name>
</gene>
<dbReference type="Gene3D" id="1.10.238.10">
    <property type="entry name" value="EF-hand"/>
    <property type="match status" value="1"/>
</dbReference>
<dbReference type="Proteomes" id="UP000002316">
    <property type="component" value="Chromosome 3"/>
</dbReference>
<dbReference type="PROSITE" id="PS51257">
    <property type="entry name" value="PROKAR_LIPOPROTEIN"/>
    <property type="match status" value="1"/>
</dbReference>
<reference evidence="13 14" key="2">
    <citation type="journal article" date="2025" name="Science">
        <title>Trypanosome doublet microtubule structures reveal flagellum assembly and motility mechanisms.</title>
        <authorList>
            <person name="Xia X."/>
            <person name="Shimogawa M.M."/>
            <person name="Wang H."/>
            <person name="Liu S."/>
            <person name="Wijono A."/>
            <person name="Langousis G."/>
            <person name="Kassem A.M."/>
            <person name="Wohlschlegel J.A."/>
            <person name="Hill K.L."/>
            <person name="Zhou Z.H."/>
        </authorList>
    </citation>
    <scope>STRUCTURE BY ELECTRON MICROSCOPY (2.80 ANGSTROMS) OF 30-808</scope>
</reference>
<proteinExistence type="evidence at protein level"/>
<evidence type="ECO:0000256" key="6">
    <source>
        <dbReference type="ARBA" id="ARBA00023273"/>
    </source>
</evidence>
<dbReference type="PDB" id="9E5C">
    <property type="method" value="EM"/>
    <property type="resolution" value="3.20 A"/>
    <property type="chains" value="0M/0N=30-808"/>
</dbReference>
<reference evidence="12" key="1">
    <citation type="journal article" date="2010" name="PLoS Negl. Trop. Dis.">
        <title>The genome sequence of Trypanosoma brucei gambiense, causative agent of chronic human african trypanosomiasis.</title>
        <authorList>
            <person name="Jackson A.P."/>
            <person name="Sanders M."/>
            <person name="Berry A."/>
            <person name="McQuillan J."/>
            <person name="Aslett M.A."/>
            <person name="Quail M.A."/>
            <person name="Chukualim B."/>
            <person name="Capewell P."/>
            <person name="MacLeod A."/>
            <person name="Melville S.E."/>
            <person name="Gibson W."/>
            <person name="Barry J.D."/>
            <person name="Berriman M."/>
            <person name="Hertz-Fowler C."/>
        </authorList>
    </citation>
    <scope>NUCLEOTIDE SEQUENCE [LARGE SCALE GENOMIC DNA]</scope>
    <source>
        <strain evidence="12">MHOM/CI/86/DAL972</strain>
    </source>
</reference>
<feature type="signal peptide" evidence="9">
    <location>
        <begin position="1"/>
        <end position="17"/>
    </location>
</feature>
<dbReference type="VEuPathDB" id="TriTrypDB:Tbg972.3.770"/>
<dbReference type="PROSITE" id="PS51336">
    <property type="entry name" value="DM10"/>
    <property type="match status" value="3"/>
</dbReference>
<evidence type="ECO:0000256" key="9">
    <source>
        <dbReference type="SAM" id="SignalP"/>
    </source>
</evidence>
<dbReference type="GO" id="GO:0005856">
    <property type="term" value="C:cytoskeleton"/>
    <property type="evidence" value="ECO:0007669"/>
    <property type="project" value="UniProtKB-SubCell"/>
</dbReference>
<feature type="domain" description="DM10" evidence="10">
    <location>
        <begin position="489"/>
        <end position="593"/>
    </location>
</feature>
<name>C9ZJX4_TRYB9</name>
<sequence length="808" mass="93487">MLCFKGTTVFFLLFAYAHLLILISCSKRNMKNSVARTQPVRKYENFTLENNLPLALGANFHDDPICRDTNRTSHTLLLPRNVDYAPHTEYVFNGGGFNRENKMRTIDEEFVDEDEPVFDGWMTVNFDNPDDAKDHVVSFLAYFVEDIPEGTETKIVRKVCIRYYTQDNSISVQEAKQQNSGIVQSTILSRRQVPRRMDNINDIVMLEDFQIGGTITLFSREYHILDMDARSRLYYKKVLGQTVPEPLPWPIEIDKFTTMQAQLSKSTHRLATSEDMDQKRAIEQQLTGIYTKHPTEDILTAQNFLRHNINEHLTFLALWDDRESLSGDLRFVVIRLYLENNTVEIIERRQENSGRMGSSVILGRQRVARPGAEGSKIRFQEHTFGVILKRDFLVAEDMKVGETYHIHGRPYFIYDADEATRRYMKNELGIELAPCVDIKPILASDEKKPIIFFPPPPNGFGSERENRSSWLTLNPRPMRRDVEKIEKEEGRVMNFLAELANPLVRGDEKRRFVISFFRETDEMSIYEKPERNSGYLAGRFLAKGVYRKPMPDGSTVPYTAEDFQVGKEITILERPFRLLDMSEETKRILTVTEQLPSEQRLKELLLLFKQQIQLKFTRGYEAYCTLAPKGVLGYRQVREFLRSCSCSITEDEALLLVHNLVPSSAGVISFNEFMDLVNITSSEHMDEASLTVRSVKSVNMTKDESLKTVAIKTEDVKRRKQLAVELRQKLIQRKGSVQEQFRLIGCHSASSRLNRDVFRHSLNEVMHFNVPKTDEDMLVSLLFDGRADENGDITYKQFQEFLEVQDDI</sequence>
<evidence type="ECO:0000256" key="3">
    <source>
        <dbReference type="ARBA" id="ARBA00022490"/>
    </source>
</evidence>
<keyword evidence="13 14" id="KW-0002">3D-structure</keyword>
<evidence type="ECO:0000313" key="12">
    <source>
        <dbReference type="Proteomes" id="UP000002316"/>
    </source>
</evidence>
<evidence type="ECO:0000256" key="5">
    <source>
        <dbReference type="ARBA" id="ARBA00023212"/>
    </source>
</evidence>
<keyword evidence="4" id="KW-0677">Repeat</keyword>
<keyword evidence="5" id="KW-0206">Cytoskeleton</keyword>
<dbReference type="OrthoDB" id="10255210at2759"/>
<feature type="chain" id="PRO_5003004649" description="EF-hand domain-containing family member C2" evidence="9">
    <location>
        <begin position="18"/>
        <end position="808"/>
    </location>
</feature>
<keyword evidence="9" id="KW-0732">Signal</keyword>
<dbReference type="SMART" id="SM00676">
    <property type="entry name" value="DM10"/>
    <property type="match status" value="3"/>
</dbReference>
<organism evidence="11 12">
    <name type="scientific">Trypanosoma brucei gambiense (strain MHOM/CI/86/DAL972)</name>
    <dbReference type="NCBI Taxonomy" id="679716"/>
    <lineage>
        <taxon>Eukaryota</taxon>
        <taxon>Discoba</taxon>
        <taxon>Euglenozoa</taxon>
        <taxon>Kinetoplastea</taxon>
        <taxon>Metakinetoplastina</taxon>
        <taxon>Trypanosomatida</taxon>
        <taxon>Trypanosomatidae</taxon>
        <taxon>Trypanosoma</taxon>
    </lineage>
</organism>
<keyword evidence="3" id="KW-0963">Cytoplasm</keyword>
<dbReference type="InterPro" id="IPR011992">
    <property type="entry name" value="EF-hand-dom_pair"/>
</dbReference>
<protein>
    <recommendedName>
        <fullName evidence="8">EF-hand domain-containing family member C2</fullName>
    </recommendedName>
</protein>
<dbReference type="PANTHER" id="PTHR12086">
    <property type="entry name" value="EF-HAND DOMAIN C-TERMINAL CONTAINING PROTEIN"/>
    <property type="match status" value="1"/>
</dbReference>
<evidence type="ECO:0007829" key="14">
    <source>
        <dbReference type="PDB" id="9E5C"/>
    </source>
</evidence>